<reference evidence="1" key="1">
    <citation type="journal article" date="2020" name="Stud. Mycol.">
        <title>101 Dothideomycetes genomes: a test case for predicting lifestyles and emergence of pathogens.</title>
        <authorList>
            <person name="Haridas S."/>
            <person name="Albert R."/>
            <person name="Binder M."/>
            <person name="Bloem J."/>
            <person name="Labutti K."/>
            <person name="Salamov A."/>
            <person name="Andreopoulos B."/>
            <person name="Baker S."/>
            <person name="Barry K."/>
            <person name="Bills G."/>
            <person name="Bluhm B."/>
            <person name="Cannon C."/>
            <person name="Castanera R."/>
            <person name="Culley D."/>
            <person name="Daum C."/>
            <person name="Ezra D."/>
            <person name="Gonzalez J."/>
            <person name="Henrissat B."/>
            <person name="Kuo A."/>
            <person name="Liang C."/>
            <person name="Lipzen A."/>
            <person name="Lutzoni F."/>
            <person name="Magnuson J."/>
            <person name="Mondo S."/>
            <person name="Nolan M."/>
            <person name="Ohm R."/>
            <person name="Pangilinan J."/>
            <person name="Park H.-J."/>
            <person name="Ramirez L."/>
            <person name="Alfaro M."/>
            <person name="Sun H."/>
            <person name="Tritt A."/>
            <person name="Yoshinaga Y."/>
            <person name="Zwiers L.-H."/>
            <person name="Turgeon B."/>
            <person name="Goodwin S."/>
            <person name="Spatafora J."/>
            <person name="Crous P."/>
            <person name="Grigoriev I."/>
        </authorList>
    </citation>
    <scope>NUCLEOTIDE SEQUENCE</scope>
    <source>
        <strain evidence="1">CBS 115976</strain>
    </source>
</reference>
<dbReference type="Gene3D" id="1.20.1280.140">
    <property type="match status" value="1"/>
</dbReference>
<protein>
    <submittedName>
        <fullName evidence="1">Uncharacterized protein</fullName>
    </submittedName>
</protein>
<dbReference type="EMBL" id="MU004230">
    <property type="protein sequence ID" value="KAF2674649.1"/>
    <property type="molecule type" value="Genomic_DNA"/>
</dbReference>
<dbReference type="Proteomes" id="UP000799302">
    <property type="component" value="Unassembled WGS sequence"/>
</dbReference>
<evidence type="ECO:0000313" key="1">
    <source>
        <dbReference type="EMBL" id="KAF2674649.1"/>
    </source>
</evidence>
<gene>
    <name evidence="1" type="ORF">BT63DRAFT_419933</name>
</gene>
<name>A0A6A6UQS5_9PEZI</name>
<dbReference type="AlphaFoldDB" id="A0A6A6UQS5"/>
<keyword evidence="2" id="KW-1185">Reference proteome</keyword>
<accession>A0A6A6UQS5</accession>
<organism evidence="1 2">
    <name type="scientific">Microthyrium microscopicum</name>
    <dbReference type="NCBI Taxonomy" id="703497"/>
    <lineage>
        <taxon>Eukaryota</taxon>
        <taxon>Fungi</taxon>
        <taxon>Dikarya</taxon>
        <taxon>Ascomycota</taxon>
        <taxon>Pezizomycotina</taxon>
        <taxon>Dothideomycetes</taxon>
        <taxon>Dothideomycetes incertae sedis</taxon>
        <taxon>Microthyriales</taxon>
        <taxon>Microthyriaceae</taxon>
        <taxon>Microthyrium</taxon>
    </lineage>
</organism>
<proteinExistence type="predicted"/>
<sequence length="105" mass="11166">MIVDIKKQTGAKLTSAAAISVAKPSSEVADKTVKIVNGLVSKKALFAKAGVQKLVATDLEHLLKVSNDFVSIAKTKIPDQYTATANKYFDQLNDALAKGIKDFSA</sequence>
<evidence type="ECO:0000313" key="2">
    <source>
        <dbReference type="Proteomes" id="UP000799302"/>
    </source>
</evidence>